<feature type="domain" description="Fungal lipase-type" evidence="6">
    <location>
        <begin position="168"/>
        <end position="327"/>
    </location>
</feature>
<proteinExistence type="inferred from homology"/>
<dbReference type="GO" id="GO:0005737">
    <property type="term" value="C:cytoplasm"/>
    <property type="evidence" value="ECO:0007669"/>
    <property type="project" value="UniProtKB-ARBA"/>
</dbReference>
<accession>A0A9Q0KR03</accession>
<dbReference type="EC" id="3.1.1.-" evidence="5"/>
<dbReference type="Pfam" id="PF01764">
    <property type="entry name" value="Lipase_3"/>
    <property type="match status" value="1"/>
</dbReference>
<dbReference type="FunFam" id="3.40.50.1820:FF:000065">
    <property type="entry name" value="Phospholipase A1-II 3"/>
    <property type="match status" value="1"/>
</dbReference>
<dbReference type="GO" id="GO:0016042">
    <property type="term" value="P:lipid catabolic process"/>
    <property type="evidence" value="ECO:0007669"/>
    <property type="project" value="UniProtKB-UniRule"/>
</dbReference>
<evidence type="ECO:0000256" key="4">
    <source>
        <dbReference type="ARBA" id="ARBA00023098"/>
    </source>
</evidence>
<dbReference type="PANTHER" id="PTHR31828">
    <property type="entry name" value="PHOSPHOLIPASE A1-IIGAMMA"/>
    <property type="match status" value="1"/>
</dbReference>
<evidence type="ECO:0000256" key="3">
    <source>
        <dbReference type="ARBA" id="ARBA00022963"/>
    </source>
</evidence>
<dbReference type="GO" id="GO:0008970">
    <property type="term" value="F:phospholipase A1 activity"/>
    <property type="evidence" value="ECO:0007669"/>
    <property type="project" value="UniProtKB-UniRule"/>
</dbReference>
<evidence type="ECO:0000313" key="7">
    <source>
        <dbReference type="EMBL" id="KAJ4975258.1"/>
    </source>
</evidence>
<dbReference type="OrthoDB" id="513403at2759"/>
<dbReference type="CDD" id="cd00519">
    <property type="entry name" value="Lipase_3"/>
    <property type="match status" value="1"/>
</dbReference>
<dbReference type="InterPro" id="IPR029058">
    <property type="entry name" value="AB_hydrolase_fold"/>
</dbReference>
<organism evidence="7 8">
    <name type="scientific">Protea cynaroides</name>
    <dbReference type="NCBI Taxonomy" id="273540"/>
    <lineage>
        <taxon>Eukaryota</taxon>
        <taxon>Viridiplantae</taxon>
        <taxon>Streptophyta</taxon>
        <taxon>Embryophyta</taxon>
        <taxon>Tracheophyta</taxon>
        <taxon>Spermatophyta</taxon>
        <taxon>Magnoliopsida</taxon>
        <taxon>Proteales</taxon>
        <taxon>Proteaceae</taxon>
        <taxon>Protea</taxon>
    </lineage>
</organism>
<dbReference type="Proteomes" id="UP001141806">
    <property type="component" value="Unassembled WGS sequence"/>
</dbReference>
<evidence type="ECO:0000259" key="6">
    <source>
        <dbReference type="Pfam" id="PF01764"/>
    </source>
</evidence>
<dbReference type="Gene3D" id="3.40.50.1820">
    <property type="entry name" value="alpha/beta hydrolase"/>
    <property type="match status" value="1"/>
</dbReference>
<evidence type="ECO:0000256" key="2">
    <source>
        <dbReference type="ARBA" id="ARBA00022801"/>
    </source>
</evidence>
<dbReference type="PANTHER" id="PTHR31828:SF1">
    <property type="entry name" value="PHOSPHOLIPASE A1-IIGAMMA"/>
    <property type="match status" value="1"/>
</dbReference>
<keyword evidence="4 5" id="KW-0443">Lipid metabolism</keyword>
<keyword evidence="3 5" id="KW-0442">Lipid degradation</keyword>
<dbReference type="InterPro" id="IPR033556">
    <property type="entry name" value="PLA"/>
</dbReference>
<comment type="caution">
    <text evidence="7">The sequence shown here is derived from an EMBL/GenBank/DDBJ whole genome shotgun (WGS) entry which is preliminary data.</text>
</comment>
<reference evidence="7" key="1">
    <citation type="journal article" date="2023" name="Plant J.">
        <title>The genome of the king protea, Protea cynaroides.</title>
        <authorList>
            <person name="Chang J."/>
            <person name="Duong T.A."/>
            <person name="Schoeman C."/>
            <person name="Ma X."/>
            <person name="Roodt D."/>
            <person name="Barker N."/>
            <person name="Li Z."/>
            <person name="Van de Peer Y."/>
            <person name="Mizrachi E."/>
        </authorList>
    </citation>
    <scope>NUCLEOTIDE SEQUENCE</scope>
    <source>
        <tissue evidence="7">Young leaves</tissue>
    </source>
</reference>
<name>A0A9Q0KR03_9MAGN</name>
<keyword evidence="8" id="KW-1185">Reference proteome</keyword>
<comment type="function">
    <text evidence="5">Acylhydrolase that catalyzes the hydrolysis of phospholipids at the sn-1 position.</text>
</comment>
<comment type="similarity">
    <text evidence="1 5">Belongs to the AB hydrolase superfamily. Lipase family.</text>
</comment>
<evidence type="ECO:0000256" key="5">
    <source>
        <dbReference type="RuleBase" id="RU367093"/>
    </source>
</evidence>
<evidence type="ECO:0000313" key="8">
    <source>
        <dbReference type="Proteomes" id="UP001141806"/>
    </source>
</evidence>
<dbReference type="AlphaFoldDB" id="A0A9Q0KR03"/>
<protein>
    <recommendedName>
        <fullName evidence="5">Phospholipase A1</fullName>
        <ecNumber evidence="5">3.1.1.-</ecNumber>
    </recommendedName>
</protein>
<dbReference type="InterPro" id="IPR002921">
    <property type="entry name" value="Fungal_lipase-type"/>
</dbReference>
<keyword evidence="2 5" id="KW-0378">Hydrolase</keyword>
<dbReference type="EMBL" id="JAMYWD010000003">
    <property type="protein sequence ID" value="KAJ4975258.1"/>
    <property type="molecule type" value="Genomic_DNA"/>
</dbReference>
<gene>
    <name evidence="7" type="ORF">NE237_000364</name>
</gene>
<dbReference type="SUPFAM" id="SSF53474">
    <property type="entry name" value="alpha/beta-Hydrolases"/>
    <property type="match status" value="1"/>
</dbReference>
<evidence type="ECO:0000256" key="1">
    <source>
        <dbReference type="ARBA" id="ARBA00010701"/>
    </source>
</evidence>
<sequence>MENCSDSLYQIFNTMEKWLRRHTTPSKNYSIMRSNSISKKWKQLSGQDNWKNMLDPLNIDLQRYIIHYGEMAQATYDAFNTDKLSKYAGSCRYRRSDFFSKVGLEIANPYKYKVTKFLYATSSVDVPDALILKFILSREAWSKESNWIGYVAVATDEGKKVLGRREIVIAWRGTQQLLEWGNDLNFKLFPADSIFGPDSGDAKVHRGWYSIYTSDDPRSHYNKSSARAQVLSEVRRLVEQFKNEEISITVTGHSLGAAVATLNAADIAANGVNKPKDQPDNGCPVTAFVFASPRVGDTQFQKLCSGFDDLRVLRIRNTLDMVPNYPALMGYSDVGEELVIDTQKSDYLKCPGNFPSWHSLEGYMHGIAGTQGVKGDFKLEVDHDIARLNKYMDMLKDKHHVPVSWWIEKNKGMVQVDNGSWKLLDHEGDFDFEL</sequence>